<protein>
    <submittedName>
        <fullName evidence="1">Uncharacterized protein</fullName>
    </submittedName>
</protein>
<dbReference type="EMBL" id="CABPRU010000010">
    <property type="protein sequence ID" value="VVE30331.1"/>
    <property type="molecule type" value="Genomic_DNA"/>
</dbReference>
<organism evidence="1 2">
    <name type="scientific">Pandoraea terrigena</name>
    <dbReference type="NCBI Taxonomy" id="2508292"/>
    <lineage>
        <taxon>Bacteria</taxon>
        <taxon>Pseudomonadati</taxon>
        <taxon>Pseudomonadota</taxon>
        <taxon>Betaproteobacteria</taxon>
        <taxon>Burkholderiales</taxon>
        <taxon>Burkholderiaceae</taxon>
        <taxon>Pandoraea</taxon>
    </lineage>
</organism>
<evidence type="ECO:0000313" key="2">
    <source>
        <dbReference type="Proteomes" id="UP000334380"/>
    </source>
</evidence>
<name>A0A5E4X1V7_9BURK</name>
<dbReference type="Proteomes" id="UP000334380">
    <property type="component" value="Unassembled WGS sequence"/>
</dbReference>
<reference evidence="1 2" key="1">
    <citation type="submission" date="2019-08" db="EMBL/GenBank/DDBJ databases">
        <authorList>
            <person name="Peeters C."/>
        </authorList>
    </citation>
    <scope>NUCLEOTIDE SEQUENCE [LARGE SCALE GENOMIC DNA]</scope>
    <source>
        <strain evidence="1 2">LMG 31013</strain>
    </source>
</reference>
<dbReference type="RefSeq" id="WP_150614174.1">
    <property type="nucleotide sequence ID" value="NZ_CABPRU010000010.1"/>
</dbReference>
<dbReference type="OrthoDB" id="8935607at2"/>
<sequence length="448" mass="48167">MPFVPHAASPPVNTFLRLANEAANCLHDGLRGDFAGAAACLRDSGLRHLLDGAWQSARLGYQRHGAGLPAAADVTFACALSAVTIGAACRYLWPELRALEHAFGANSSEDAPRQWGLETDAQLSRRNVAEITAMRQCLAAFDATRTAVNPLPISAVSARAGATTRRKFAELRIAESLILHIADAPQVSLGQSDRVVGLCQLLAHGLGFRLPDVVRQALHISDDRPSLIRDDAAFALLRERLEPDWRSDVENAPTFSVHPVDVQLFDPSETTDDLSDDTRNARAMLTHPEALRRVRSRVVALIAASVRDDCGGVGNWRNLTVCALNTAAQRGMTCGRVLDAIGLATRTRISARFAWRWTDAPVAQAGDVVVPAIPSDVAPWIARVMMVAGKAGRRTPCPPRLAALARGDTPPSLVIGSTDWMYLVDGVGALGRDHWHASYAQVCEAGRG</sequence>
<accession>A0A5E4X1V7</accession>
<gene>
    <name evidence="1" type="ORF">PTE31013_03632</name>
</gene>
<dbReference type="AlphaFoldDB" id="A0A5E4X1V7"/>
<keyword evidence="2" id="KW-1185">Reference proteome</keyword>
<proteinExistence type="predicted"/>
<evidence type="ECO:0000313" key="1">
    <source>
        <dbReference type="EMBL" id="VVE30331.1"/>
    </source>
</evidence>